<dbReference type="AlphaFoldDB" id="A0A0A9EJ21"/>
<dbReference type="EMBL" id="GBRH01198887">
    <property type="protein sequence ID" value="JAD99008.1"/>
    <property type="molecule type" value="Transcribed_RNA"/>
</dbReference>
<reference evidence="1" key="2">
    <citation type="journal article" date="2015" name="Data Brief">
        <title>Shoot transcriptome of the giant reed, Arundo donax.</title>
        <authorList>
            <person name="Barrero R.A."/>
            <person name="Guerrero F.D."/>
            <person name="Moolhuijzen P."/>
            <person name="Goolsby J.A."/>
            <person name="Tidwell J."/>
            <person name="Bellgard S.E."/>
            <person name="Bellgard M.I."/>
        </authorList>
    </citation>
    <scope>NUCLEOTIDE SEQUENCE</scope>
    <source>
        <tissue evidence="1">Shoot tissue taken approximately 20 cm above the soil surface</tissue>
    </source>
</reference>
<accession>A0A0A9EJ21</accession>
<name>A0A0A9EJ21_ARUDO</name>
<proteinExistence type="predicted"/>
<evidence type="ECO:0000313" key="1">
    <source>
        <dbReference type="EMBL" id="JAD99008.1"/>
    </source>
</evidence>
<protein>
    <submittedName>
        <fullName evidence="1">Uncharacterized protein</fullName>
    </submittedName>
</protein>
<reference evidence="1" key="1">
    <citation type="submission" date="2014-09" db="EMBL/GenBank/DDBJ databases">
        <authorList>
            <person name="Magalhaes I.L.F."/>
            <person name="Oliveira U."/>
            <person name="Santos F.R."/>
            <person name="Vidigal T.H.D.A."/>
            <person name="Brescovit A.D."/>
            <person name="Santos A.J."/>
        </authorList>
    </citation>
    <scope>NUCLEOTIDE SEQUENCE</scope>
    <source>
        <tissue evidence="1">Shoot tissue taken approximately 20 cm above the soil surface</tissue>
    </source>
</reference>
<sequence>MAAVNARLRRIQILDSIGPKKNDLSFVLR</sequence>
<organism evidence="1">
    <name type="scientific">Arundo donax</name>
    <name type="common">Giant reed</name>
    <name type="synonym">Donax arundinaceus</name>
    <dbReference type="NCBI Taxonomy" id="35708"/>
    <lineage>
        <taxon>Eukaryota</taxon>
        <taxon>Viridiplantae</taxon>
        <taxon>Streptophyta</taxon>
        <taxon>Embryophyta</taxon>
        <taxon>Tracheophyta</taxon>
        <taxon>Spermatophyta</taxon>
        <taxon>Magnoliopsida</taxon>
        <taxon>Liliopsida</taxon>
        <taxon>Poales</taxon>
        <taxon>Poaceae</taxon>
        <taxon>PACMAD clade</taxon>
        <taxon>Arundinoideae</taxon>
        <taxon>Arundineae</taxon>
        <taxon>Arundo</taxon>
    </lineage>
</organism>